<evidence type="ECO:0000313" key="1">
    <source>
        <dbReference type="EMBL" id="SVB40218.1"/>
    </source>
</evidence>
<accession>A0A382DPB2</accession>
<reference evidence="1" key="1">
    <citation type="submission" date="2018-05" db="EMBL/GenBank/DDBJ databases">
        <authorList>
            <person name="Lanie J.A."/>
            <person name="Ng W.-L."/>
            <person name="Kazmierczak K.M."/>
            <person name="Andrzejewski T.M."/>
            <person name="Davidsen T.M."/>
            <person name="Wayne K.J."/>
            <person name="Tettelin H."/>
            <person name="Glass J.I."/>
            <person name="Rusch D."/>
            <person name="Podicherti R."/>
            <person name="Tsui H.-C.T."/>
            <person name="Winkler M.E."/>
        </authorList>
    </citation>
    <scope>NUCLEOTIDE SEQUENCE</scope>
</reference>
<protein>
    <submittedName>
        <fullName evidence="1">Uncharacterized protein</fullName>
    </submittedName>
</protein>
<sequence>VGLKCFARWDMIKEFDTSNFDNPVTFFRTKASGLRI</sequence>
<feature type="non-terminal residue" evidence="1">
    <location>
        <position position="1"/>
    </location>
</feature>
<dbReference type="AlphaFoldDB" id="A0A382DPB2"/>
<organism evidence="1">
    <name type="scientific">marine metagenome</name>
    <dbReference type="NCBI Taxonomy" id="408172"/>
    <lineage>
        <taxon>unclassified sequences</taxon>
        <taxon>metagenomes</taxon>
        <taxon>ecological metagenomes</taxon>
    </lineage>
</organism>
<gene>
    <name evidence="1" type="ORF">METZ01_LOCUS193072</name>
</gene>
<proteinExistence type="predicted"/>
<name>A0A382DPB2_9ZZZZ</name>
<dbReference type="EMBL" id="UINC01040401">
    <property type="protein sequence ID" value="SVB40218.1"/>
    <property type="molecule type" value="Genomic_DNA"/>
</dbReference>